<accession>A0ABX0IPT3</accession>
<evidence type="ECO:0000313" key="2">
    <source>
        <dbReference type="Proteomes" id="UP000817854"/>
    </source>
</evidence>
<dbReference type="RefSeq" id="WP_140962173.1">
    <property type="nucleotide sequence ID" value="NZ_VEVQ02000005.1"/>
</dbReference>
<dbReference type="Proteomes" id="UP000817854">
    <property type="component" value="Unassembled WGS sequence"/>
</dbReference>
<reference evidence="1 2" key="2">
    <citation type="submission" date="2019-05" db="EMBL/GenBank/DDBJ databases">
        <authorList>
            <person name="Lianzixin W."/>
        </authorList>
    </citation>
    <scope>NUCLEOTIDE SEQUENCE [LARGE SCALE GENOMIC DNA]</scope>
    <source>
        <strain evidence="1 2">EC11</strain>
    </source>
</reference>
<sequence length="94" mass="11029">MCCQKTEGRVFLEELLCYHFPNRDYTIVPKVLNNFEASNSNFFFQISGKNNSIRSYLFIDYFSSPETFSGYEINFTIPLNDAELTTVQSWYPPE</sequence>
<evidence type="ECO:0000313" key="1">
    <source>
        <dbReference type="EMBL" id="NHN25832.1"/>
    </source>
</evidence>
<keyword evidence="2" id="KW-1185">Reference proteome</keyword>
<name>A0ABX0IPT3_9FLAO</name>
<protein>
    <submittedName>
        <fullName evidence="1">Uncharacterized protein</fullName>
    </submittedName>
</protein>
<dbReference type="EMBL" id="VEVQ02000005">
    <property type="protein sequence ID" value="NHN25832.1"/>
    <property type="molecule type" value="Genomic_DNA"/>
</dbReference>
<reference evidence="2" key="1">
    <citation type="submission" date="2019-05" db="EMBL/GenBank/DDBJ databases">
        <title>Flavobacterium profundi sp. nov., isolated from a deep-sea seamount.</title>
        <authorList>
            <person name="Zhang D.-C."/>
        </authorList>
    </citation>
    <scope>NUCLEOTIDE SEQUENCE [LARGE SCALE GENOMIC DNA]</scope>
    <source>
        <strain evidence="2">EC11</strain>
    </source>
</reference>
<organism evidence="1 2">
    <name type="scientific">Flavobacterium jejuense</name>
    <dbReference type="NCBI Taxonomy" id="1544455"/>
    <lineage>
        <taxon>Bacteria</taxon>
        <taxon>Pseudomonadati</taxon>
        <taxon>Bacteroidota</taxon>
        <taxon>Flavobacteriia</taxon>
        <taxon>Flavobacteriales</taxon>
        <taxon>Flavobacteriaceae</taxon>
        <taxon>Flavobacterium</taxon>
    </lineage>
</organism>
<comment type="caution">
    <text evidence="1">The sequence shown here is derived from an EMBL/GenBank/DDBJ whole genome shotgun (WGS) entry which is preliminary data.</text>
</comment>
<reference evidence="1 2" key="3">
    <citation type="submission" date="2020-02" db="EMBL/GenBank/DDBJ databases">
        <title>Flavobacterium profundi sp. nov., isolated from a deep-sea seamount.</title>
        <authorList>
            <person name="Zhang D.-C."/>
        </authorList>
    </citation>
    <scope>NUCLEOTIDE SEQUENCE [LARGE SCALE GENOMIC DNA]</scope>
    <source>
        <strain evidence="1 2">EC11</strain>
    </source>
</reference>
<proteinExistence type="predicted"/>
<gene>
    <name evidence="1" type="ORF">FIA58_009115</name>
</gene>